<evidence type="ECO:0000259" key="2">
    <source>
        <dbReference type="PROSITE" id="PS50943"/>
    </source>
</evidence>
<dbReference type="CDD" id="cd02209">
    <property type="entry name" value="cupin_XRE_C"/>
    <property type="match status" value="1"/>
</dbReference>
<dbReference type="PANTHER" id="PTHR46797:SF2">
    <property type="entry name" value="TRANSCRIPTIONAL REGULATOR"/>
    <property type="match status" value="1"/>
</dbReference>
<accession>A0ABY8EE26</accession>
<dbReference type="InterPro" id="IPR050807">
    <property type="entry name" value="TransReg_Diox_bact_type"/>
</dbReference>
<dbReference type="RefSeq" id="WP_277733189.1">
    <property type="nucleotide sequence ID" value="NZ_CP120733.1"/>
</dbReference>
<dbReference type="InterPro" id="IPR013096">
    <property type="entry name" value="Cupin_2"/>
</dbReference>
<dbReference type="CDD" id="cd00093">
    <property type="entry name" value="HTH_XRE"/>
    <property type="match status" value="1"/>
</dbReference>
<evidence type="ECO:0000256" key="1">
    <source>
        <dbReference type="ARBA" id="ARBA00023125"/>
    </source>
</evidence>
<proteinExistence type="predicted"/>
<dbReference type="EMBL" id="CP120733">
    <property type="protein sequence ID" value="WFD11198.1"/>
    <property type="molecule type" value="Genomic_DNA"/>
</dbReference>
<dbReference type="InterPro" id="IPR014710">
    <property type="entry name" value="RmlC-like_jellyroll"/>
</dbReference>
<dbReference type="PANTHER" id="PTHR46797">
    <property type="entry name" value="HTH-TYPE TRANSCRIPTIONAL REGULATOR"/>
    <property type="match status" value="1"/>
</dbReference>
<dbReference type="PROSITE" id="PS50943">
    <property type="entry name" value="HTH_CROC1"/>
    <property type="match status" value="1"/>
</dbReference>
<dbReference type="SUPFAM" id="SSF47413">
    <property type="entry name" value="lambda repressor-like DNA-binding domains"/>
    <property type="match status" value="1"/>
</dbReference>
<dbReference type="SUPFAM" id="SSF51182">
    <property type="entry name" value="RmlC-like cupins"/>
    <property type="match status" value="1"/>
</dbReference>
<dbReference type="Gene3D" id="1.10.260.40">
    <property type="entry name" value="lambda repressor-like DNA-binding domains"/>
    <property type="match status" value="1"/>
</dbReference>
<dbReference type="InterPro" id="IPR001387">
    <property type="entry name" value="Cro/C1-type_HTH"/>
</dbReference>
<gene>
    <name evidence="3" type="ORF">P4S50_03725</name>
</gene>
<dbReference type="Pfam" id="PF07883">
    <property type="entry name" value="Cupin_2"/>
    <property type="match status" value="1"/>
</dbReference>
<evidence type="ECO:0000313" key="4">
    <source>
        <dbReference type="Proteomes" id="UP001222800"/>
    </source>
</evidence>
<sequence length="177" mass="20076">MELGAKIKHFRKRKGLTIKELSNLTNLSIGFISNLERNLNSPSVSNLQHICEVLGINLMDILKSSSEKDFIVRKDERKEIFTTEDHNIKFEMLTNGNKNLNSIAITIDGNSESSDVSWGHNYDELGIVITGSLEIQIENDTYLLNAGDSIYISKFTPHTYKNPSSEKNVTHWFSVKE</sequence>
<keyword evidence="1" id="KW-0238">DNA-binding</keyword>
<dbReference type="Gene3D" id="2.60.120.10">
    <property type="entry name" value="Jelly Rolls"/>
    <property type="match status" value="1"/>
</dbReference>
<dbReference type="Proteomes" id="UP001222800">
    <property type="component" value="Chromosome"/>
</dbReference>
<reference evidence="3 4" key="1">
    <citation type="submission" date="2023-03" db="EMBL/GenBank/DDBJ databases">
        <title>Complete genome sequence of Tepidibacter sp. SWIR-1, isolated from a deep-sea hydrothermal vent.</title>
        <authorList>
            <person name="Li X."/>
        </authorList>
    </citation>
    <scope>NUCLEOTIDE SEQUENCE [LARGE SCALE GENOMIC DNA]</scope>
    <source>
        <strain evidence="3 4">SWIR-1</strain>
    </source>
</reference>
<protein>
    <submittedName>
        <fullName evidence="3">Cupin domain-containing protein</fullName>
    </submittedName>
</protein>
<keyword evidence="4" id="KW-1185">Reference proteome</keyword>
<organism evidence="3 4">
    <name type="scientific">Tepidibacter hydrothermalis</name>
    <dbReference type="NCBI Taxonomy" id="3036126"/>
    <lineage>
        <taxon>Bacteria</taxon>
        <taxon>Bacillati</taxon>
        <taxon>Bacillota</taxon>
        <taxon>Clostridia</taxon>
        <taxon>Peptostreptococcales</taxon>
        <taxon>Peptostreptococcaceae</taxon>
        <taxon>Tepidibacter</taxon>
    </lineage>
</organism>
<dbReference type="InterPro" id="IPR011051">
    <property type="entry name" value="RmlC_Cupin_sf"/>
</dbReference>
<evidence type="ECO:0000313" key="3">
    <source>
        <dbReference type="EMBL" id="WFD11198.1"/>
    </source>
</evidence>
<dbReference type="InterPro" id="IPR010982">
    <property type="entry name" value="Lambda_DNA-bd_dom_sf"/>
</dbReference>
<feature type="domain" description="HTH cro/C1-type" evidence="2">
    <location>
        <begin position="7"/>
        <end position="62"/>
    </location>
</feature>
<dbReference type="Pfam" id="PF01381">
    <property type="entry name" value="HTH_3"/>
    <property type="match status" value="1"/>
</dbReference>
<dbReference type="SMART" id="SM00530">
    <property type="entry name" value="HTH_XRE"/>
    <property type="match status" value="1"/>
</dbReference>
<name>A0ABY8EE26_9FIRM</name>